<dbReference type="SUPFAM" id="SSF47413">
    <property type="entry name" value="lambda repressor-like DNA-binding domains"/>
    <property type="match status" value="1"/>
</dbReference>
<dbReference type="Pfam" id="PF13560">
    <property type="entry name" value="HTH_31"/>
    <property type="match status" value="1"/>
</dbReference>
<gene>
    <name evidence="2" type="ORF">OG442_24950</name>
</gene>
<dbReference type="CDD" id="cd00093">
    <property type="entry name" value="HTH_XRE"/>
    <property type="match status" value="1"/>
</dbReference>
<proteinExistence type="predicted"/>
<evidence type="ECO:0000259" key="1">
    <source>
        <dbReference type="PROSITE" id="PS50943"/>
    </source>
</evidence>
<evidence type="ECO:0000313" key="2">
    <source>
        <dbReference type="EMBL" id="WUX54537.1"/>
    </source>
</evidence>
<sequence length="299" mass="33811">MMTDMQAATPTMCRLQLGSELRQIRLKAGLTSTQVVRKLLWSPSKLTRLETGDNATVEPSDIMALCQIYQVDEETADQLKEYAAVTKTRREWWQSTVFRPILGPGAKAILGLESSASVVHTYQSEYVPGLLQTPEYVRVLHQHAHGGRPDEDIDRMVELRMTRQKALRREPPLKYVVVISEAVLLRQVGGPSVMRAQLARIIEAASEPNIKVQVVPFKAGVHRSMNGAFTTFRFRDDTALKPIVHLEHLADHWVLRREPDVELYEDAFNDLQTLSPGPQESLSLIRKAMKEHESDDNHG</sequence>
<dbReference type="SMART" id="SM00530">
    <property type="entry name" value="HTH_XRE"/>
    <property type="match status" value="1"/>
</dbReference>
<dbReference type="InterPro" id="IPR001387">
    <property type="entry name" value="Cro/C1-type_HTH"/>
</dbReference>
<feature type="domain" description="HTH cro/C1-type" evidence="1">
    <location>
        <begin position="21"/>
        <end position="76"/>
    </location>
</feature>
<accession>A0ABZ2A752</accession>
<protein>
    <submittedName>
        <fullName evidence="2">Helix-turn-helix domain-containing protein</fullName>
    </submittedName>
</protein>
<name>A0ABZ2A752_STRNV</name>
<dbReference type="Gene3D" id="1.10.260.40">
    <property type="entry name" value="lambda repressor-like DNA-binding domains"/>
    <property type="match status" value="1"/>
</dbReference>
<reference evidence="2" key="1">
    <citation type="submission" date="2022-10" db="EMBL/GenBank/DDBJ databases">
        <title>The complete genomes of actinobacterial strains from the NBC collection.</title>
        <authorList>
            <person name="Joergensen T.S."/>
            <person name="Alvarez Arevalo M."/>
            <person name="Sterndorff E.B."/>
            <person name="Faurdal D."/>
            <person name="Vuksanovic O."/>
            <person name="Mourched A.-S."/>
            <person name="Charusanti P."/>
            <person name="Shaw S."/>
            <person name="Blin K."/>
            <person name="Weber T."/>
        </authorList>
    </citation>
    <scope>NUCLEOTIDE SEQUENCE</scope>
    <source>
        <strain evidence="2">NBC_01432</strain>
    </source>
</reference>
<dbReference type="Proteomes" id="UP001432209">
    <property type="component" value="Chromosome"/>
</dbReference>
<evidence type="ECO:0000313" key="3">
    <source>
        <dbReference type="Proteomes" id="UP001432209"/>
    </source>
</evidence>
<dbReference type="InterPro" id="IPR010982">
    <property type="entry name" value="Lambda_DNA-bd_dom_sf"/>
</dbReference>
<dbReference type="InterPro" id="IPR043917">
    <property type="entry name" value="DUF5753"/>
</dbReference>
<dbReference type="PROSITE" id="PS50943">
    <property type="entry name" value="HTH_CROC1"/>
    <property type="match status" value="1"/>
</dbReference>
<organism evidence="2 3">
    <name type="scientific">Streptomyces niveus</name>
    <name type="common">Streptomyces spheroides</name>
    <dbReference type="NCBI Taxonomy" id="193462"/>
    <lineage>
        <taxon>Bacteria</taxon>
        <taxon>Bacillati</taxon>
        <taxon>Actinomycetota</taxon>
        <taxon>Actinomycetes</taxon>
        <taxon>Kitasatosporales</taxon>
        <taxon>Streptomycetaceae</taxon>
        <taxon>Streptomyces</taxon>
    </lineage>
</organism>
<dbReference type="EMBL" id="CP109495">
    <property type="protein sequence ID" value="WUX54537.1"/>
    <property type="molecule type" value="Genomic_DNA"/>
</dbReference>
<dbReference type="Pfam" id="PF19054">
    <property type="entry name" value="DUF5753"/>
    <property type="match status" value="1"/>
</dbReference>
<keyword evidence="3" id="KW-1185">Reference proteome</keyword>